<feature type="transmembrane region" description="Helical" evidence="1">
    <location>
        <begin position="239"/>
        <end position="258"/>
    </location>
</feature>
<accession>A0ABQ3K973</accession>
<feature type="transmembrane region" description="Helical" evidence="1">
    <location>
        <begin position="46"/>
        <end position="70"/>
    </location>
</feature>
<sequence length="285" mass="30115">MSQAASPRPWLGTAVLATVVLAYTAALGYAALNYPAGFPGSADPGAAAVPLWAIVGPPLAAAALAVALPYQPQRLPVEAGQPRTLLITTALLLTLALAFPLLTRITESDVGYIAAKVALLIVLPLLAVRLLPGAIRLPRSQGKPWWVPLSVVGFWFVTSQLAPWNPRFDGSAYDAATIVAVALITAVTAGLGEELFYRRLLQSQLEALLGAWPGIALASLIFALMHLGSHGSADLLDTLARIIVAQGSFGLFVGVLWWRYRSLVWPVAAHLLVNGWGVVAYFLGV</sequence>
<evidence type="ECO:0000256" key="1">
    <source>
        <dbReference type="SAM" id="Phobius"/>
    </source>
</evidence>
<proteinExistence type="predicted"/>
<feature type="transmembrane region" description="Helical" evidence="1">
    <location>
        <begin position="208"/>
        <end position="227"/>
    </location>
</feature>
<evidence type="ECO:0000313" key="3">
    <source>
        <dbReference type="EMBL" id="GHG07699.1"/>
    </source>
</evidence>
<keyword evidence="4" id="KW-1185">Reference proteome</keyword>
<feature type="transmembrane region" description="Helical" evidence="1">
    <location>
        <begin position="82"/>
        <end position="101"/>
    </location>
</feature>
<dbReference type="RefSeq" id="WP_229839064.1">
    <property type="nucleotide sequence ID" value="NZ_BNAL01000028.1"/>
</dbReference>
<feature type="transmembrane region" description="Helical" evidence="1">
    <location>
        <begin position="113"/>
        <end position="132"/>
    </location>
</feature>
<dbReference type="Proteomes" id="UP000632154">
    <property type="component" value="Unassembled WGS sequence"/>
</dbReference>
<keyword evidence="1" id="KW-0812">Transmembrane</keyword>
<gene>
    <name evidence="3" type="ORF">GCM10017783_20350</name>
</gene>
<comment type="caution">
    <text evidence="3">The sequence shown here is derived from an EMBL/GenBank/DDBJ whole genome shotgun (WGS) entry which is preliminary data.</text>
</comment>
<dbReference type="InterPro" id="IPR003675">
    <property type="entry name" value="Rce1/LyrA-like_dom"/>
</dbReference>
<organism evidence="3 4">
    <name type="scientific">Deinococcus piscis</name>
    <dbReference type="NCBI Taxonomy" id="394230"/>
    <lineage>
        <taxon>Bacteria</taxon>
        <taxon>Thermotogati</taxon>
        <taxon>Deinococcota</taxon>
        <taxon>Deinococci</taxon>
        <taxon>Deinococcales</taxon>
        <taxon>Deinococcaceae</taxon>
        <taxon>Deinococcus</taxon>
    </lineage>
</organism>
<evidence type="ECO:0000259" key="2">
    <source>
        <dbReference type="Pfam" id="PF02517"/>
    </source>
</evidence>
<evidence type="ECO:0000313" key="4">
    <source>
        <dbReference type="Proteomes" id="UP000632154"/>
    </source>
</evidence>
<feature type="domain" description="CAAX prenyl protease 2/Lysostaphin resistance protein A-like" evidence="2">
    <location>
        <begin position="178"/>
        <end position="275"/>
    </location>
</feature>
<keyword evidence="1" id="KW-1133">Transmembrane helix</keyword>
<reference evidence="4" key="1">
    <citation type="journal article" date="2019" name="Int. J. Syst. Evol. Microbiol.">
        <title>The Global Catalogue of Microorganisms (GCM) 10K type strain sequencing project: providing services to taxonomists for standard genome sequencing and annotation.</title>
        <authorList>
            <consortium name="The Broad Institute Genomics Platform"/>
            <consortium name="The Broad Institute Genome Sequencing Center for Infectious Disease"/>
            <person name="Wu L."/>
            <person name="Ma J."/>
        </authorList>
    </citation>
    <scope>NUCLEOTIDE SEQUENCE [LARGE SCALE GENOMIC DNA]</scope>
    <source>
        <strain evidence="4">CGMCC 1.18439</strain>
    </source>
</reference>
<feature type="transmembrane region" description="Helical" evidence="1">
    <location>
        <begin position="144"/>
        <end position="163"/>
    </location>
</feature>
<protein>
    <recommendedName>
        <fullName evidence="2">CAAX prenyl protease 2/Lysostaphin resistance protein A-like domain-containing protein</fullName>
    </recommendedName>
</protein>
<dbReference type="EMBL" id="BNAL01000028">
    <property type="protein sequence ID" value="GHG07699.1"/>
    <property type="molecule type" value="Genomic_DNA"/>
</dbReference>
<feature type="transmembrane region" description="Helical" evidence="1">
    <location>
        <begin position="263"/>
        <end position="283"/>
    </location>
</feature>
<feature type="transmembrane region" description="Helical" evidence="1">
    <location>
        <begin position="175"/>
        <end position="196"/>
    </location>
</feature>
<keyword evidence="1" id="KW-0472">Membrane</keyword>
<name>A0ABQ3K973_9DEIO</name>
<dbReference type="Pfam" id="PF02517">
    <property type="entry name" value="Rce1-like"/>
    <property type="match status" value="1"/>
</dbReference>